<evidence type="ECO:0000313" key="1">
    <source>
        <dbReference type="EMBL" id="SMD21090.1"/>
    </source>
</evidence>
<protein>
    <submittedName>
        <fullName evidence="1">Uncharacterized protein</fullName>
    </submittedName>
</protein>
<organism evidence="1 2">
    <name type="scientific">Kibdelosporangium aridum</name>
    <dbReference type="NCBI Taxonomy" id="2030"/>
    <lineage>
        <taxon>Bacteria</taxon>
        <taxon>Bacillati</taxon>
        <taxon>Actinomycetota</taxon>
        <taxon>Actinomycetes</taxon>
        <taxon>Pseudonocardiales</taxon>
        <taxon>Pseudonocardiaceae</taxon>
        <taxon>Kibdelosporangium</taxon>
    </lineage>
</organism>
<evidence type="ECO:0000313" key="2">
    <source>
        <dbReference type="Proteomes" id="UP000192674"/>
    </source>
</evidence>
<sequence length="132" mass="12466">MVDPGGVFVGSVGVGVGVGAPGLPGLGGGGAGWLGCPAGWFGCCGLFGLSGRFDGELPSEGASEGVSVADVSVDDVSDEDGPGRGVLRGAFTCEMLVFESCPGCASPPPATAKLASAAHAVATPTPAAASSA</sequence>
<dbReference type="AlphaFoldDB" id="A0A1W2FGT6"/>
<gene>
    <name evidence="1" type="ORF">SAMN05661093_06727</name>
</gene>
<reference evidence="1 2" key="1">
    <citation type="submission" date="2017-04" db="EMBL/GenBank/DDBJ databases">
        <authorList>
            <person name="Afonso C.L."/>
            <person name="Miller P.J."/>
            <person name="Scott M.A."/>
            <person name="Spackman E."/>
            <person name="Goraichik I."/>
            <person name="Dimitrov K.M."/>
            <person name="Suarez D.L."/>
            <person name="Swayne D.E."/>
        </authorList>
    </citation>
    <scope>NUCLEOTIDE SEQUENCE [LARGE SCALE GENOMIC DNA]</scope>
    <source>
        <strain evidence="1 2">DSM 43828</strain>
    </source>
</reference>
<accession>A0A1W2FGT6</accession>
<dbReference type="EMBL" id="FWXV01000006">
    <property type="protein sequence ID" value="SMD21090.1"/>
    <property type="molecule type" value="Genomic_DNA"/>
</dbReference>
<name>A0A1W2FGT6_KIBAR</name>
<proteinExistence type="predicted"/>
<keyword evidence="2" id="KW-1185">Reference proteome</keyword>
<dbReference type="Proteomes" id="UP000192674">
    <property type="component" value="Unassembled WGS sequence"/>
</dbReference>